<dbReference type="Pfam" id="PF03576">
    <property type="entry name" value="Peptidase_S58"/>
    <property type="match status" value="1"/>
</dbReference>
<keyword evidence="3" id="KW-0031">Aminopeptidase</keyword>
<organism evidence="3 4">
    <name type="scientific">Paenibacillus pasadenensis</name>
    <dbReference type="NCBI Taxonomy" id="217090"/>
    <lineage>
        <taxon>Bacteria</taxon>
        <taxon>Bacillati</taxon>
        <taxon>Bacillota</taxon>
        <taxon>Bacilli</taxon>
        <taxon>Bacillales</taxon>
        <taxon>Paenibacillaceae</taxon>
        <taxon>Paenibacillus</taxon>
    </lineage>
</organism>
<evidence type="ECO:0000313" key="3">
    <source>
        <dbReference type="EMBL" id="PLT47735.1"/>
    </source>
</evidence>
<evidence type="ECO:0000313" key="4">
    <source>
        <dbReference type="Proteomes" id="UP000234789"/>
    </source>
</evidence>
<feature type="compositionally biased region" description="Gly residues" evidence="2">
    <location>
        <begin position="252"/>
        <end position="264"/>
    </location>
</feature>
<dbReference type="EMBL" id="NFEZ01000002">
    <property type="protein sequence ID" value="PLT47735.1"/>
    <property type="molecule type" value="Genomic_DNA"/>
</dbReference>
<protein>
    <submittedName>
        <fullName evidence="3">D-aminopeptidase dipeptide-binding protein DppA</fullName>
        <ecNumber evidence="3">3.4.11.-</ecNumber>
    </submittedName>
</protein>
<dbReference type="PANTHER" id="PTHR36512:SF3">
    <property type="entry name" value="BLR5678 PROTEIN"/>
    <property type="match status" value="1"/>
</dbReference>
<dbReference type="Gene3D" id="3.60.70.12">
    <property type="entry name" value="L-amino peptidase D-ALA esterase/amidase"/>
    <property type="match status" value="1"/>
</dbReference>
<evidence type="ECO:0000256" key="1">
    <source>
        <dbReference type="ARBA" id="ARBA00007068"/>
    </source>
</evidence>
<feature type="region of interest" description="Disordered" evidence="2">
    <location>
        <begin position="241"/>
        <end position="275"/>
    </location>
</feature>
<keyword evidence="3" id="KW-0645">Protease</keyword>
<sequence length="399" mass="41736">MEKAHERKRLREHGVRIGGLPPGPVNAITDVAGVRTAHVTLIRDEPGHAVRTGVTAILPHGGNPFREKVPAAAYVVNGFGKTAGLVQIEELGTLEAPILLTNTFGVGAALEGGLRAMMEQDEGVGGEAGSINIVAAECNDRYLNDMRGLHVRPEHAERAVRLARGSAEGVPPEEGAVGAGTGMVCFGYKGGIGSSSRLVRTEQGSGTVGALVLSNFGRRAELTLLGRPVGRWLEEQAAAARKDASRPLAGMEQGGEGAGEGGSGSFTLSQPQPERSEDGSIIIVLATDLPLDARQLKRLAKRAAFGLARTGSAADHGSGDIVVAFSTAERVAHEPDELAPARRSLREDGPTLADAFRAAAEATEEAIWNSLCAGIGMTGQEGRRVEALPIERIVRWLEG</sequence>
<evidence type="ECO:0000256" key="2">
    <source>
        <dbReference type="SAM" id="MobiDB-lite"/>
    </source>
</evidence>
<name>A0A2N5NBN2_9BACL</name>
<keyword evidence="4" id="KW-1185">Reference proteome</keyword>
<comment type="caution">
    <text evidence="3">The sequence shown here is derived from an EMBL/GenBank/DDBJ whole genome shotgun (WGS) entry which is preliminary data.</text>
</comment>
<dbReference type="Proteomes" id="UP000234789">
    <property type="component" value="Unassembled WGS sequence"/>
</dbReference>
<dbReference type="InterPro" id="IPR016117">
    <property type="entry name" value="ArgJ-like_dom_sf"/>
</dbReference>
<dbReference type="CDD" id="cd02253">
    <property type="entry name" value="DmpA"/>
    <property type="match status" value="1"/>
</dbReference>
<dbReference type="GO" id="GO:0004177">
    <property type="term" value="F:aminopeptidase activity"/>
    <property type="evidence" value="ECO:0007669"/>
    <property type="project" value="UniProtKB-KW"/>
</dbReference>
<dbReference type="EC" id="3.4.11.-" evidence="3"/>
<proteinExistence type="inferred from homology"/>
<gene>
    <name evidence="3" type="ORF">B8V81_0642</name>
</gene>
<dbReference type="InterPro" id="IPR005321">
    <property type="entry name" value="Peptidase_S58_DmpA"/>
</dbReference>
<reference evidence="3 4" key="1">
    <citation type="submission" date="2017-05" db="EMBL/GenBank/DDBJ databases">
        <title>Functional genome analysis of Paenibacillus pasadenensis strain R16: insights on endophytic life style and antifungal activity.</title>
        <authorList>
            <person name="Passera A."/>
            <person name="Marcolungo L."/>
            <person name="Casati P."/>
            <person name="Brasca M."/>
            <person name="Quaglino F."/>
            <person name="Delledonne M."/>
        </authorList>
    </citation>
    <scope>NUCLEOTIDE SEQUENCE [LARGE SCALE GENOMIC DNA]</scope>
    <source>
        <strain evidence="3 4">R16</strain>
    </source>
</reference>
<comment type="similarity">
    <text evidence="1">Belongs to the peptidase S58 family.</text>
</comment>
<keyword evidence="3" id="KW-0378">Hydrolase</keyword>
<dbReference type="RefSeq" id="WP_101807708.1">
    <property type="nucleotide sequence ID" value="NZ_NFEZ01000002.1"/>
</dbReference>
<dbReference type="PANTHER" id="PTHR36512">
    <property type="entry name" value="D-AMINOPEPTIDASE"/>
    <property type="match status" value="1"/>
</dbReference>
<dbReference type="AlphaFoldDB" id="A0A2N5NBN2"/>
<accession>A0A2N5NBN2</accession>
<dbReference type="SUPFAM" id="SSF56266">
    <property type="entry name" value="DmpA/ArgJ-like"/>
    <property type="match status" value="1"/>
</dbReference>